<dbReference type="KEGG" id="vfa:MM35RIKEN_06750"/>
<dbReference type="Proteomes" id="UP000681343">
    <property type="component" value="Chromosome"/>
</dbReference>
<proteinExistence type="predicted"/>
<protein>
    <submittedName>
        <fullName evidence="1">Uncharacterized protein</fullName>
    </submittedName>
</protein>
<keyword evidence="2" id="KW-1185">Reference proteome</keyword>
<organism evidence="1 2">
    <name type="scientific">Vescimonas fastidiosa</name>
    <dbReference type="NCBI Taxonomy" id="2714353"/>
    <lineage>
        <taxon>Bacteria</taxon>
        <taxon>Bacillati</taxon>
        <taxon>Bacillota</taxon>
        <taxon>Clostridia</taxon>
        <taxon>Eubacteriales</taxon>
        <taxon>Oscillospiraceae</taxon>
        <taxon>Vescimonas</taxon>
    </lineage>
</organism>
<dbReference type="EMBL" id="AP023415">
    <property type="protein sequence ID" value="BCK78483.1"/>
    <property type="molecule type" value="Genomic_DNA"/>
</dbReference>
<reference evidence="1" key="1">
    <citation type="submission" date="2020-09" db="EMBL/GenBank/DDBJ databases">
        <title>New species isolated from human feces.</title>
        <authorList>
            <person name="Kitahara M."/>
            <person name="Shigeno Y."/>
            <person name="Shime M."/>
            <person name="Matsumoto Y."/>
            <person name="Nakamura S."/>
            <person name="Motooka D."/>
            <person name="Fukuoka S."/>
            <person name="Nishikawa H."/>
            <person name="Benno Y."/>
        </authorList>
    </citation>
    <scope>NUCLEOTIDE SEQUENCE</scope>
    <source>
        <strain evidence="1">MM35</strain>
    </source>
</reference>
<evidence type="ECO:0000313" key="1">
    <source>
        <dbReference type="EMBL" id="BCK78483.1"/>
    </source>
</evidence>
<gene>
    <name evidence="1" type="ORF">MM35RIKEN_06750</name>
</gene>
<dbReference type="AlphaFoldDB" id="A0A810Q149"/>
<evidence type="ECO:0000313" key="2">
    <source>
        <dbReference type="Proteomes" id="UP000681343"/>
    </source>
</evidence>
<name>A0A810Q149_9FIRM</name>
<sequence>MGRGLRDPFANRSCNDTFYKQCGTIPGGGVRVPRPTVGYKKAHVRRGFLPGVGYGKKKKE</sequence>
<accession>A0A810Q149</accession>